<evidence type="ECO:0000313" key="1">
    <source>
        <dbReference type="EMBL" id="MBX40109.1"/>
    </source>
</evidence>
<protein>
    <submittedName>
        <fullName evidence="1">Uncharacterized protein</fullName>
    </submittedName>
</protein>
<sequence length="35" mass="3884">MNLSMKLSRVSLAIELNVELTTSNTDTMPVKEIFG</sequence>
<reference evidence="1" key="1">
    <citation type="submission" date="2018-02" db="EMBL/GenBank/DDBJ databases">
        <title>Rhizophora mucronata_Transcriptome.</title>
        <authorList>
            <person name="Meera S.P."/>
            <person name="Sreeshan A."/>
            <person name="Augustine A."/>
        </authorList>
    </citation>
    <scope>NUCLEOTIDE SEQUENCE</scope>
    <source>
        <tissue evidence="1">Leaf</tissue>
    </source>
</reference>
<accession>A0A2P2NCA1</accession>
<organism evidence="1">
    <name type="scientific">Rhizophora mucronata</name>
    <name type="common">Asiatic mangrove</name>
    <dbReference type="NCBI Taxonomy" id="61149"/>
    <lineage>
        <taxon>Eukaryota</taxon>
        <taxon>Viridiplantae</taxon>
        <taxon>Streptophyta</taxon>
        <taxon>Embryophyta</taxon>
        <taxon>Tracheophyta</taxon>
        <taxon>Spermatophyta</taxon>
        <taxon>Magnoliopsida</taxon>
        <taxon>eudicotyledons</taxon>
        <taxon>Gunneridae</taxon>
        <taxon>Pentapetalae</taxon>
        <taxon>rosids</taxon>
        <taxon>fabids</taxon>
        <taxon>Malpighiales</taxon>
        <taxon>Rhizophoraceae</taxon>
        <taxon>Rhizophora</taxon>
    </lineage>
</organism>
<name>A0A2P2NCA1_RHIMU</name>
<proteinExistence type="predicted"/>
<dbReference type="AlphaFoldDB" id="A0A2P2NCA1"/>
<dbReference type="EMBL" id="GGEC01059625">
    <property type="protein sequence ID" value="MBX40109.1"/>
    <property type="molecule type" value="Transcribed_RNA"/>
</dbReference>